<reference evidence="2" key="1">
    <citation type="submission" date="2017-04" db="EMBL/GenBank/DDBJ databases">
        <authorList>
            <person name="Varghese N."/>
            <person name="Submissions S."/>
        </authorList>
    </citation>
    <scope>NUCLEOTIDE SEQUENCE [LARGE SCALE GENOMIC DNA]</scope>
    <source>
        <strain evidence="2">DSM 9293</strain>
    </source>
</reference>
<sequence length="84" mass="9506">MVRDLRVIIACIAPVYTWGSHAQTLMLIVRPNGLKSCDGEPFGENVDHKTILRGKEFWDRMKALVCQTLRMKEGNAIATFQLSD</sequence>
<proteinExistence type="predicted"/>
<organism evidence="1 2">
    <name type="scientific">Sulfobacillus thermosulfidooxidans (strain DSM 9293 / VKM B-1269 / AT-1)</name>
    <dbReference type="NCBI Taxonomy" id="929705"/>
    <lineage>
        <taxon>Bacteria</taxon>
        <taxon>Bacillati</taxon>
        <taxon>Bacillota</taxon>
        <taxon>Clostridia</taxon>
        <taxon>Eubacteriales</taxon>
        <taxon>Clostridiales Family XVII. Incertae Sedis</taxon>
        <taxon>Sulfobacillus</taxon>
    </lineage>
</organism>
<accession>A0A1W1WJY5</accession>
<gene>
    <name evidence="1" type="ORF">SAMN00768000_2925</name>
</gene>
<evidence type="ECO:0000313" key="1">
    <source>
        <dbReference type="EMBL" id="SMC06638.1"/>
    </source>
</evidence>
<evidence type="ECO:0000313" key="2">
    <source>
        <dbReference type="Proteomes" id="UP000192660"/>
    </source>
</evidence>
<dbReference type="AlphaFoldDB" id="A0A1W1WJY5"/>
<keyword evidence="2" id="KW-1185">Reference proteome</keyword>
<dbReference type="Proteomes" id="UP000192660">
    <property type="component" value="Unassembled WGS sequence"/>
</dbReference>
<name>A0A1W1WJY5_SULTA</name>
<dbReference type="RefSeq" id="WP_020373043.1">
    <property type="nucleotide sequence ID" value="NZ_FWWY01000001.1"/>
</dbReference>
<dbReference type="EMBL" id="FWWY01000001">
    <property type="protein sequence ID" value="SMC06638.1"/>
    <property type="molecule type" value="Genomic_DNA"/>
</dbReference>
<protein>
    <submittedName>
        <fullName evidence="1">Uncharacterized protein</fullName>
    </submittedName>
</protein>